<name>A0A1I0H2Y6_9FIRM</name>
<accession>A0A1I0H2Y6</accession>
<gene>
    <name evidence="1" type="ORF">SAMN04489758_14122</name>
</gene>
<dbReference type="GeneID" id="78289286"/>
<dbReference type="PROSITE" id="PS51257">
    <property type="entry name" value="PROKAR_LIPOPROTEIN"/>
    <property type="match status" value="1"/>
</dbReference>
<protein>
    <submittedName>
        <fullName evidence="1">Uncharacterized protein</fullName>
    </submittedName>
</protein>
<dbReference type="Proteomes" id="UP000198558">
    <property type="component" value="Unassembled WGS sequence"/>
</dbReference>
<keyword evidence="2" id="KW-1185">Reference proteome</keyword>
<organism evidence="1 2">
    <name type="scientific">Thomasclavelia cocleata</name>
    <dbReference type="NCBI Taxonomy" id="69824"/>
    <lineage>
        <taxon>Bacteria</taxon>
        <taxon>Bacillati</taxon>
        <taxon>Bacillota</taxon>
        <taxon>Erysipelotrichia</taxon>
        <taxon>Erysipelotrichales</taxon>
        <taxon>Coprobacillaceae</taxon>
        <taxon>Thomasclavelia</taxon>
    </lineage>
</organism>
<dbReference type="AlphaFoldDB" id="A0A1I0H2Y6"/>
<evidence type="ECO:0000313" key="1">
    <source>
        <dbReference type="EMBL" id="SET78065.1"/>
    </source>
</evidence>
<reference evidence="2" key="1">
    <citation type="submission" date="2016-10" db="EMBL/GenBank/DDBJ databases">
        <authorList>
            <person name="Varghese N."/>
            <person name="Submissions S."/>
        </authorList>
    </citation>
    <scope>NUCLEOTIDE SEQUENCE [LARGE SCALE GENOMIC DNA]</scope>
    <source>
        <strain evidence="2">DSM 1551</strain>
    </source>
</reference>
<proteinExistence type="predicted"/>
<dbReference type="EMBL" id="FOIN01000041">
    <property type="protein sequence ID" value="SET78065.1"/>
    <property type="molecule type" value="Genomic_DNA"/>
</dbReference>
<evidence type="ECO:0000313" key="2">
    <source>
        <dbReference type="Proteomes" id="UP000198558"/>
    </source>
</evidence>
<dbReference type="RefSeq" id="WP_092356092.1">
    <property type="nucleotide sequence ID" value="NZ_CAJTPY010000050.1"/>
</dbReference>
<sequence>MKVIKLFIIIIFLTGCVQTKKNNKINIDEFNKNIETLYEFSHGLEELDDVIEYDGNPIKLNYRIENTGKELNLGLYIAVNGILQEYKIGESLSLSHVINIKNDETKSIELNFLPNIGKTNDIYNLNIFTILEPEKKINSLKEYTNQHSMNQLAVKKIHFNTDGGNKVNNYLKSDLLQMTNDEIDSYVLNENNKIFSILDNDSEIKIFQDGIEKMDTLTANKEILLQLCGPESEYEVIEFNNMEPASLGYVTLKKDFFTKVNLKINQDTKNYFIILIKKGEDSNAYVTQSKRFLVEG</sequence>